<dbReference type="EMBL" id="LFYR01000691">
    <property type="protein sequence ID" value="KMZ71076.1"/>
    <property type="molecule type" value="Genomic_DNA"/>
</dbReference>
<keyword evidence="11" id="KW-1185">Reference proteome</keyword>
<dbReference type="AlphaFoldDB" id="A0A0K9PQ28"/>
<evidence type="ECO:0000313" key="11">
    <source>
        <dbReference type="Proteomes" id="UP000036987"/>
    </source>
</evidence>
<dbReference type="GO" id="GO:0005516">
    <property type="term" value="F:calmodulin binding"/>
    <property type="evidence" value="ECO:0007669"/>
    <property type="project" value="UniProtKB-KW"/>
</dbReference>
<sequence>MATHVQAKPILFANDPRLMRYWLEGKKQGKVDVFANLPGFSDNVRVNLKGQYWMAVDCCRTPTQEILSHNPWLLTLYFKLPFRMKSLRSMTGGAPGDRDLDRTPTWAVASVCIVIILISIALEQALHRLGHWFTKKRMKAMFEALEKVKTELMILGFISLLLTFGQAYISKICIPTNYADSMLPCGSVNFTVEEGKTSHHPSCESGKIPFISAKGIHHLHIFIFFLAMFHVINSAMVMTLARAKINRWKGWETQALKYKFSNDSSGTRHAFVKQHTGFGDKNSIILYIMSFFRQFYRSIGKDDYLTMREGFIAAHLVPGSKFDFQRYIQRSMEDDFKVVVSISSMLWISVVILMLLNVKEWEMMFWASFIPLTIALAVGTKLQVIITRMALQIKDRNIVFKGVPHVTLTDDYFWFHHPCFILSLIHFTLFQNAFQLVYFFWIWYSFGLRSCFHGNTKHTISRVFFGVSVQVLCSYVILPLYALVSQMGIHIKRSIFDEQTTESLKKWQENAVKHCVKQL</sequence>
<keyword evidence="3 8" id="KW-0812">Transmembrane</keyword>
<keyword evidence="8" id="KW-0112">Calmodulin-binding</keyword>
<reference evidence="11" key="1">
    <citation type="journal article" date="2016" name="Nature">
        <title>The genome of the seagrass Zostera marina reveals angiosperm adaptation to the sea.</title>
        <authorList>
            <person name="Olsen J.L."/>
            <person name="Rouze P."/>
            <person name="Verhelst B."/>
            <person name="Lin Y.-C."/>
            <person name="Bayer T."/>
            <person name="Collen J."/>
            <person name="Dattolo E."/>
            <person name="De Paoli E."/>
            <person name="Dittami S."/>
            <person name="Maumus F."/>
            <person name="Michel G."/>
            <person name="Kersting A."/>
            <person name="Lauritano C."/>
            <person name="Lohaus R."/>
            <person name="Toepel M."/>
            <person name="Tonon T."/>
            <person name="Vanneste K."/>
            <person name="Amirebrahimi M."/>
            <person name="Brakel J."/>
            <person name="Bostroem C."/>
            <person name="Chovatia M."/>
            <person name="Grimwood J."/>
            <person name="Jenkins J.W."/>
            <person name="Jueterbock A."/>
            <person name="Mraz A."/>
            <person name="Stam W.T."/>
            <person name="Tice H."/>
            <person name="Bornberg-Bauer E."/>
            <person name="Green P.J."/>
            <person name="Pearson G.A."/>
            <person name="Procaccini G."/>
            <person name="Duarte C.M."/>
            <person name="Schmutz J."/>
            <person name="Reusch T.B.H."/>
            <person name="Van de Peer Y."/>
        </authorList>
    </citation>
    <scope>NUCLEOTIDE SEQUENCE [LARGE SCALE GENOMIC DNA]</scope>
    <source>
        <strain evidence="11">cv. Finnish</strain>
    </source>
</reference>
<dbReference type="PANTHER" id="PTHR31942">
    <property type="entry name" value="MLO-LIKE PROTEIN 1"/>
    <property type="match status" value="1"/>
</dbReference>
<dbReference type="InterPro" id="IPR004326">
    <property type="entry name" value="Mlo"/>
</dbReference>
<feature type="transmembrane region" description="Helical" evidence="9">
    <location>
        <begin position="219"/>
        <end position="241"/>
    </location>
</feature>
<dbReference type="STRING" id="29655.A0A0K9PQ28"/>
<feature type="transmembrane region" description="Helical" evidence="9">
    <location>
        <begin position="419"/>
        <end position="443"/>
    </location>
</feature>
<feature type="transmembrane region" description="Helical" evidence="9">
    <location>
        <begin position="463"/>
        <end position="484"/>
    </location>
</feature>
<evidence type="ECO:0000256" key="7">
    <source>
        <dbReference type="ARBA" id="ARBA00023265"/>
    </source>
</evidence>
<comment type="subcellular location">
    <subcellularLocation>
        <location evidence="1 8">Membrane</location>
        <topology evidence="1 8">Multi-pass membrane protein</topology>
    </subcellularLocation>
</comment>
<feature type="transmembrane region" description="Helical" evidence="9">
    <location>
        <begin position="336"/>
        <end position="358"/>
    </location>
</feature>
<keyword evidence="7 8" id="KW-0568">Pathogenesis-related protein</keyword>
<dbReference type="Proteomes" id="UP000036987">
    <property type="component" value="Unassembled WGS sequence"/>
</dbReference>
<organism evidence="10 11">
    <name type="scientific">Zostera marina</name>
    <name type="common">Eelgrass</name>
    <dbReference type="NCBI Taxonomy" id="29655"/>
    <lineage>
        <taxon>Eukaryota</taxon>
        <taxon>Viridiplantae</taxon>
        <taxon>Streptophyta</taxon>
        <taxon>Embryophyta</taxon>
        <taxon>Tracheophyta</taxon>
        <taxon>Spermatophyta</taxon>
        <taxon>Magnoliopsida</taxon>
        <taxon>Liliopsida</taxon>
        <taxon>Zosteraceae</taxon>
        <taxon>Zostera</taxon>
    </lineage>
</organism>
<evidence type="ECO:0000256" key="2">
    <source>
        <dbReference type="ARBA" id="ARBA00006574"/>
    </source>
</evidence>
<comment type="function">
    <text evidence="8">May be involved in modulation of pathogen defense and leaf cell death.</text>
</comment>
<evidence type="ECO:0000256" key="5">
    <source>
        <dbReference type="ARBA" id="ARBA00022989"/>
    </source>
</evidence>
<feature type="transmembrane region" description="Helical" evidence="9">
    <location>
        <begin position="106"/>
        <end position="129"/>
    </location>
</feature>
<proteinExistence type="inferred from homology"/>
<comment type="caution">
    <text evidence="10">The sequence shown here is derived from an EMBL/GenBank/DDBJ whole genome shotgun (WGS) entry which is preliminary data.</text>
</comment>
<evidence type="ECO:0000256" key="4">
    <source>
        <dbReference type="ARBA" id="ARBA00022821"/>
    </source>
</evidence>
<dbReference type="InterPro" id="IPR011042">
    <property type="entry name" value="6-blade_b-propeller_TolB-like"/>
</dbReference>
<evidence type="ECO:0000256" key="1">
    <source>
        <dbReference type="ARBA" id="ARBA00004141"/>
    </source>
</evidence>
<feature type="transmembrane region" description="Helical" evidence="9">
    <location>
        <begin position="364"/>
        <end position="386"/>
    </location>
</feature>
<dbReference type="GO" id="GO:0006952">
    <property type="term" value="P:defense response"/>
    <property type="evidence" value="ECO:0007669"/>
    <property type="project" value="UniProtKB-KW"/>
</dbReference>
<protein>
    <recommendedName>
        <fullName evidence="8">MLO-like protein</fullName>
    </recommendedName>
</protein>
<dbReference type="Pfam" id="PF03094">
    <property type="entry name" value="Mlo"/>
    <property type="match status" value="1"/>
</dbReference>
<dbReference type="Gene3D" id="2.120.10.30">
    <property type="entry name" value="TolB, C-terminal domain"/>
    <property type="match status" value="1"/>
</dbReference>
<evidence type="ECO:0000256" key="9">
    <source>
        <dbReference type="SAM" id="Phobius"/>
    </source>
</evidence>
<dbReference type="OMA" id="VYGWYAY"/>
<evidence type="ECO:0000256" key="8">
    <source>
        <dbReference type="RuleBase" id="RU280816"/>
    </source>
</evidence>
<keyword evidence="5 8" id="KW-1133">Transmembrane helix</keyword>
<dbReference type="OrthoDB" id="1388414at2759"/>
<comment type="similarity">
    <text evidence="2 8">Belongs to the MLO family.</text>
</comment>
<dbReference type="GO" id="GO:0016020">
    <property type="term" value="C:membrane"/>
    <property type="evidence" value="ECO:0007669"/>
    <property type="project" value="UniProtKB-SubCell"/>
</dbReference>
<evidence type="ECO:0000313" key="10">
    <source>
        <dbReference type="EMBL" id="KMZ71076.1"/>
    </source>
</evidence>
<accession>A0A0K9PQ28</accession>
<comment type="domain">
    <text evidence="8">The C-terminus contains a calmodulin-binding domain, which binds calmodulin in a calcium-dependent fashion.</text>
</comment>
<dbReference type="PANTHER" id="PTHR31942:SF49">
    <property type="entry name" value="MLO-LIKE PROTEIN 8"/>
    <property type="match status" value="1"/>
</dbReference>
<keyword evidence="4 8" id="KW-0611">Plant defense</keyword>
<evidence type="ECO:0000256" key="3">
    <source>
        <dbReference type="ARBA" id="ARBA00022692"/>
    </source>
</evidence>
<feature type="transmembrane region" description="Helical" evidence="9">
    <location>
        <begin position="150"/>
        <end position="169"/>
    </location>
</feature>
<name>A0A0K9PQ28_ZOSMR</name>
<evidence type="ECO:0000256" key="6">
    <source>
        <dbReference type="ARBA" id="ARBA00023136"/>
    </source>
</evidence>
<keyword evidence="6 8" id="KW-0472">Membrane</keyword>
<gene>
    <name evidence="8" type="primary">MLO</name>
    <name evidence="10" type="ORF">ZOSMA_189G00370</name>
</gene>